<proteinExistence type="predicted"/>
<protein>
    <submittedName>
        <fullName evidence="1">3837_t:CDS:1</fullName>
    </submittedName>
</protein>
<sequence>TPINSPNLSSKNKKIKPVNRDSLLTLKKLIKELTTPIFRQILLEKLLLC</sequence>
<comment type="caution">
    <text evidence="1">The sequence shown here is derived from an EMBL/GenBank/DDBJ whole genome shotgun (WGS) entry which is preliminary data.</text>
</comment>
<evidence type="ECO:0000313" key="2">
    <source>
        <dbReference type="Proteomes" id="UP000789396"/>
    </source>
</evidence>
<organism evidence="1 2">
    <name type="scientific">Racocetra fulgida</name>
    <dbReference type="NCBI Taxonomy" id="60492"/>
    <lineage>
        <taxon>Eukaryota</taxon>
        <taxon>Fungi</taxon>
        <taxon>Fungi incertae sedis</taxon>
        <taxon>Mucoromycota</taxon>
        <taxon>Glomeromycotina</taxon>
        <taxon>Glomeromycetes</taxon>
        <taxon>Diversisporales</taxon>
        <taxon>Gigasporaceae</taxon>
        <taxon>Racocetra</taxon>
    </lineage>
</organism>
<name>A0A9N9JHB2_9GLOM</name>
<gene>
    <name evidence="1" type="ORF">RFULGI_LOCUS15610</name>
</gene>
<reference evidence="1" key="1">
    <citation type="submission" date="2021-06" db="EMBL/GenBank/DDBJ databases">
        <authorList>
            <person name="Kallberg Y."/>
            <person name="Tangrot J."/>
            <person name="Rosling A."/>
        </authorList>
    </citation>
    <scope>NUCLEOTIDE SEQUENCE</scope>
    <source>
        <strain evidence="1">IN212</strain>
    </source>
</reference>
<dbReference type="AlphaFoldDB" id="A0A9N9JHB2"/>
<evidence type="ECO:0000313" key="1">
    <source>
        <dbReference type="EMBL" id="CAG8778530.1"/>
    </source>
</evidence>
<feature type="non-terminal residue" evidence="1">
    <location>
        <position position="49"/>
    </location>
</feature>
<feature type="non-terminal residue" evidence="1">
    <location>
        <position position="1"/>
    </location>
</feature>
<keyword evidence="2" id="KW-1185">Reference proteome</keyword>
<dbReference type="EMBL" id="CAJVPZ010051095">
    <property type="protein sequence ID" value="CAG8778530.1"/>
    <property type="molecule type" value="Genomic_DNA"/>
</dbReference>
<accession>A0A9N9JHB2</accession>
<dbReference type="Proteomes" id="UP000789396">
    <property type="component" value="Unassembled WGS sequence"/>
</dbReference>